<evidence type="ECO:0000259" key="1">
    <source>
        <dbReference type="Pfam" id="PF03150"/>
    </source>
</evidence>
<accession>A0A5S9PKJ7</accession>
<evidence type="ECO:0000313" key="2">
    <source>
        <dbReference type="EMBL" id="CAA0104456.1"/>
    </source>
</evidence>
<reference evidence="2 3" key="1">
    <citation type="submission" date="2019-11" db="EMBL/GenBank/DDBJ databases">
        <authorList>
            <person name="Holert J."/>
        </authorList>
    </citation>
    <scope>NUCLEOTIDE SEQUENCE [LARGE SCALE GENOMIC DNA]</scope>
    <source>
        <strain evidence="2">SB11_3</strain>
    </source>
</reference>
<dbReference type="EMBL" id="CACSIO010000012">
    <property type="protein sequence ID" value="CAA0104456.1"/>
    <property type="molecule type" value="Genomic_DNA"/>
</dbReference>
<dbReference type="InterPro" id="IPR036909">
    <property type="entry name" value="Cyt_c-like_dom_sf"/>
</dbReference>
<gene>
    <name evidence="2" type="primary">ccp_2</name>
    <name evidence="2" type="ORF">OPDIPICF_00852</name>
</gene>
<dbReference type="GO" id="GO:0004130">
    <property type="term" value="F:cytochrome-c peroxidase activity"/>
    <property type="evidence" value="ECO:0007669"/>
    <property type="project" value="UniProtKB-EC"/>
</dbReference>
<dbReference type="EC" id="1.11.1.5" evidence="2"/>
<keyword evidence="2" id="KW-0575">Peroxidase</keyword>
<feature type="domain" description="Di-haem cytochrome c peroxidase" evidence="1">
    <location>
        <begin position="2"/>
        <end position="102"/>
    </location>
</feature>
<dbReference type="AlphaFoldDB" id="A0A5S9PKJ7"/>
<proteinExistence type="predicted"/>
<protein>
    <submittedName>
        <fullName evidence="2">Cytochrome c551 peroxidase</fullName>
        <ecNumber evidence="2">1.11.1.5</ecNumber>
    </submittedName>
</protein>
<dbReference type="GO" id="GO:0009055">
    <property type="term" value="F:electron transfer activity"/>
    <property type="evidence" value="ECO:0007669"/>
    <property type="project" value="InterPro"/>
</dbReference>
<name>A0A5S9PKJ7_9GAMM</name>
<organism evidence="2 3">
    <name type="scientific">BD1-7 clade bacterium</name>
    <dbReference type="NCBI Taxonomy" id="2029982"/>
    <lineage>
        <taxon>Bacteria</taxon>
        <taxon>Pseudomonadati</taxon>
        <taxon>Pseudomonadota</taxon>
        <taxon>Gammaproteobacteria</taxon>
        <taxon>Cellvibrionales</taxon>
        <taxon>Spongiibacteraceae</taxon>
        <taxon>BD1-7 clade</taxon>
    </lineage>
</organism>
<sequence length="124" mass="13787">MKRNAPTILNTAFNGIGADLEYDPSNTVMFWDSRSHSLEDQARGPILSQEEMRGENYAEDEIFDVIATRLSEIPEYVTMFDAAFGDETIDETRILQALGAFTLHPSPFTLHPSQCSKPGTVSTT</sequence>
<keyword evidence="2" id="KW-0560">Oxidoreductase</keyword>
<dbReference type="SUPFAM" id="SSF46626">
    <property type="entry name" value="Cytochrome c"/>
    <property type="match status" value="1"/>
</dbReference>
<dbReference type="OrthoDB" id="9805202at2"/>
<dbReference type="Gene3D" id="1.10.760.10">
    <property type="entry name" value="Cytochrome c-like domain"/>
    <property type="match status" value="1"/>
</dbReference>
<evidence type="ECO:0000313" key="3">
    <source>
        <dbReference type="Proteomes" id="UP000441399"/>
    </source>
</evidence>
<dbReference type="Pfam" id="PF03150">
    <property type="entry name" value="CCP_MauG"/>
    <property type="match status" value="1"/>
</dbReference>
<keyword evidence="3" id="KW-1185">Reference proteome</keyword>
<dbReference type="GO" id="GO:0020037">
    <property type="term" value="F:heme binding"/>
    <property type="evidence" value="ECO:0007669"/>
    <property type="project" value="InterPro"/>
</dbReference>
<dbReference type="InterPro" id="IPR004852">
    <property type="entry name" value="Di-haem_cyt_c_peroxidsae"/>
</dbReference>
<dbReference type="Proteomes" id="UP000441399">
    <property type="component" value="Unassembled WGS sequence"/>
</dbReference>